<feature type="domain" description="C-type lectin" evidence="2">
    <location>
        <begin position="110"/>
        <end position="216"/>
    </location>
</feature>
<proteinExistence type="predicted"/>
<dbReference type="PROSITE" id="PS50041">
    <property type="entry name" value="C_TYPE_LECTIN_2"/>
    <property type="match status" value="1"/>
</dbReference>
<accession>A0AAV9QPS0</accession>
<evidence type="ECO:0000313" key="4">
    <source>
        <dbReference type="Proteomes" id="UP001311232"/>
    </source>
</evidence>
<organism evidence="3 4">
    <name type="scientific">Crenichthys baileyi</name>
    <name type="common">White River springfish</name>
    <dbReference type="NCBI Taxonomy" id="28760"/>
    <lineage>
        <taxon>Eukaryota</taxon>
        <taxon>Metazoa</taxon>
        <taxon>Chordata</taxon>
        <taxon>Craniata</taxon>
        <taxon>Vertebrata</taxon>
        <taxon>Euteleostomi</taxon>
        <taxon>Actinopterygii</taxon>
        <taxon>Neopterygii</taxon>
        <taxon>Teleostei</taxon>
        <taxon>Neoteleostei</taxon>
        <taxon>Acanthomorphata</taxon>
        <taxon>Ovalentaria</taxon>
        <taxon>Atherinomorphae</taxon>
        <taxon>Cyprinodontiformes</taxon>
        <taxon>Goodeidae</taxon>
        <taxon>Crenichthys</taxon>
    </lineage>
</organism>
<evidence type="ECO:0000256" key="1">
    <source>
        <dbReference type="SAM" id="Coils"/>
    </source>
</evidence>
<dbReference type="SMART" id="SM00034">
    <property type="entry name" value="CLECT"/>
    <property type="match status" value="1"/>
</dbReference>
<dbReference type="AlphaFoldDB" id="A0AAV9QPS0"/>
<reference evidence="3 4" key="1">
    <citation type="submission" date="2021-06" db="EMBL/GenBank/DDBJ databases">
        <authorList>
            <person name="Palmer J.M."/>
        </authorList>
    </citation>
    <scope>NUCLEOTIDE SEQUENCE [LARGE SCALE GENOMIC DNA]</scope>
    <source>
        <strain evidence="3 4">MEX-2019</strain>
        <tissue evidence="3">Muscle</tissue>
    </source>
</reference>
<feature type="coiled-coil region" evidence="1">
    <location>
        <begin position="3"/>
        <end position="75"/>
    </location>
</feature>
<comment type="caution">
    <text evidence="3">The sequence shown here is derived from an EMBL/GenBank/DDBJ whole genome shotgun (WGS) entry which is preliminary data.</text>
</comment>
<dbReference type="SUPFAM" id="SSF56436">
    <property type="entry name" value="C-type lectin-like"/>
    <property type="match status" value="1"/>
</dbReference>
<protein>
    <recommendedName>
        <fullName evidence="2">C-type lectin domain-containing protein</fullName>
    </recommendedName>
</protein>
<sequence length="216" mass="25649">MVMKKQEATISDLAAKNMHLTNQTEQLLVENKILENQTEQLLMEKRSLSEQTKQLMETTRILENQTAELRKEKDNLNWTLEVILTFENFPVKDFCPQRKCKPCLDGWIMLNESCYLFYYESSPWKTWEQSRQYCRTKGADLVVIDSLEEQKFVSNLSSYYFDEWHGYWLGLREVNSNWTWVDGRIDTLKYWIKADSGSLAPFALLIPQKNYSENWA</sequence>
<dbReference type="Proteomes" id="UP001311232">
    <property type="component" value="Unassembled WGS sequence"/>
</dbReference>
<keyword evidence="1" id="KW-0175">Coiled coil</keyword>
<evidence type="ECO:0000313" key="3">
    <source>
        <dbReference type="EMBL" id="KAK5598429.1"/>
    </source>
</evidence>
<dbReference type="InterPro" id="IPR001304">
    <property type="entry name" value="C-type_lectin-like"/>
</dbReference>
<keyword evidence="4" id="KW-1185">Reference proteome</keyword>
<dbReference type="InterPro" id="IPR016186">
    <property type="entry name" value="C-type_lectin-like/link_sf"/>
</dbReference>
<dbReference type="Gene3D" id="3.10.100.10">
    <property type="entry name" value="Mannose-Binding Protein A, subunit A"/>
    <property type="match status" value="1"/>
</dbReference>
<dbReference type="PANTHER" id="PTHR22803">
    <property type="entry name" value="MANNOSE, PHOSPHOLIPASE, LECTIN RECEPTOR RELATED"/>
    <property type="match status" value="1"/>
</dbReference>
<dbReference type="InterPro" id="IPR050111">
    <property type="entry name" value="C-type_lectin/snaclec_domain"/>
</dbReference>
<name>A0AAV9QPS0_9TELE</name>
<evidence type="ECO:0000259" key="2">
    <source>
        <dbReference type="PROSITE" id="PS50041"/>
    </source>
</evidence>
<dbReference type="InterPro" id="IPR016187">
    <property type="entry name" value="CTDL_fold"/>
</dbReference>
<dbReference type="EMBL" id="JAHHUM010003098">
    <property type="protein sequence ID" value="KAK5598429.1"/>
    <property type="molecule type" value="Genomic_DNA"/>
</dbReference>
<gene>
    <name evidence="3" type="ORF">CRENBAI_011354</name>
</gene>
<dbReference type="Pfam" id="PF00059">
    <property type="entry name" value="Lectin_C"/>
    <property type="match status" value="1"/>
</dbReference>